<dbReference type="EMBL" id="JAGMUV010000012">
    <property type="protein sequence ID" value="KAH7137826.1"/>
    <property type="molecule type" value="Genomic_DNA"/>
</dbReference>
<reference evidence="1" key="1">
    <citation type="journal article" date="2021" name="Nat. Commun.">
        <title>Genetic determinants of endophytism in the Arabidopsis root mycobiome.</title>
        <authorList>
            <person name="Mesny F."/>
            <person name="Miyauchi S."/>
            <person name="Thiergart T."/>
            <person name="Pickel B."/>
            <person name="Atanasova L."/>
            <person name="Karlsson M."/>
            <person name="Huettel B."/>
            <person name="Barry K.W."/>
            <person name="Haridas S."/>
            <person name="Chen C."/>
            <person name="Bauer D."/>
            <person name="Andreopoulos W."/>
            <person name="Pangilinan J."/>
            <person name="LaButti K."/>
            <person name="Riley R."/>
            <person name="Lipzen A."/>
            <person name="Clum A."/>
            <person name="Drula E."/>
            <person name="Henrissat B."/>
            <person name="Kohler A."/>
            <person name="Grigoriev I.V."/>
            <person name="Martin F.M."/>
            <person name="Hacquard S."/>
        </authorList>
    </citation>
    <scope>NUCLEOTIDE SEQUENCE</scope>
    <source>
        <strain evidence="1">MPI-CAGE-AT-0147</strain>
    </source>
</reference>
<sequence length="98" mass="10644">MTANSGGSTVSLVNTEPMTFSTTPLTTECNYGVSPATDIISYKGYRSPHRNVPSATTAELMPYETRSATSAKHHLMNRTQAVGFRFPQIQGGACSRHY</sequence>
<name>A0A9P9EIT0_9HYPO</name>
<dbReference type="Proteomes" id="UP000738349">
    <property type="component" value="Unassembled WGS sequence"/>
</dbReference>
<evidence type="ECO:0000313" key="1">
    <source>
        <dbReference type="EMBL" id="KAH7137826.1"/>
    </source>
</evidence>
<organism evidence="1 2">
    <name type="scientific">Dactylonectria macrodidyma</name>
    <dbReference type="NCBI Taxonomy" id="307937"/>
    <lineage>
        <taxon>Eukaryota</taxon>
        <taxon>Fungi</taxon>
        <taxon>Dikarya</taxon>
        <taxon>Ascomycota</taxon>
        <taxon>Pezizomycotina</taxon>
        <taxon>Sordariomycetes</taxon>
        <taxon>Hypocreomycetidae</taxon>
        <taxon>Hypocreales</taxon>
        <taxon>Nectriaceae</taxon>
        <taxon>Dactylonectria</taxon>
    </lineage>
</organism>
<evidence type="ECO:0000313" key="2">
    <source>
        <dbReference type="Proteomes" id="UP000738349"/>
    </source>
</evidence>
<keyword evidence="2" id="KW-1185">Reference proteome</keyword>
<accession>A0A9P9EIT0</accession>
<gene>
    <name evidence="1" type="ORF">EDB81DRAFT_886175</name>
</gene>
<dbReference type="AlphaFoldDB" id="A0A9P9EIT0"/>
<proteinExistence type="predicted"/>
<comment type="caution">
    <text evidence="1">The sequence shown here is derived from an EMBL/GenBank/DDBJ whole genome shotgun (WGS) entry which is preliminary data.</text>
</comment>
<protein>
    <submittedName>
        <fullName evidence="1">Uncharacterized protein</fullName>
    </submittedName>
</protein>